<organism evidence="1 2">
    <name type="scientific">Christensenella minuta</name>
    <dbReference type="NCBI Taxonomy" id="626937"/>
    <lineage>
        <taxon>Bacteria</taxon>
        <taxon>Bacillati</taxon>
        <taxon>Bacillota</taxon>
        <taxon>Clostridia</taxon>
        <taxon>Christensenellales</taxon>
        <taxon>Christensenellaceae</taxon>
        <taxon>Christensenella</taxon>
    </lineage>
</organism>
<keyword evidence="2" id="KW-1185">Reference proteome</keyword>
<dbReference type="KEGG" id="cmiu:B1H56_12715"/>
<dbReference type="STRING" id="626937.HMPREF3293_00171"/>
<dbReference type="OrthoDB" id="2113020at2"/>
<sequence>MNKYEICGKEYPIIGRFDAVSPDGVVASNIPLLDIPMMTDYQWQRNCLKRRIEHPEYYEVIEDVPATIARLEKWLNEHKKRD</sequence>
<evidence type="ECO:0000313" key="2">
    <source>
        <dbReference type="Proteomes" id="UP000070366"/>
    </source>
</evidence>
<evidence type="ECO:0000313" key="1">
    <source>
        <dbReference type="EMBL" id="KXK66959.1"/>
    </source>
</evidence>
<name>A0A136Q8L6_9FIRM</name>
<gene>
    <name evidence="1" type="ORF">HMPREF3293_00171</name>
</gene>
<protein>
    <submittedName>
        <fullName evidence="1">Uncharacterized protein</fullName>
    </submittedName>
</protein>
<dbReference type="Proteomes" id="UP000070366">
    <property type="component" value="Unassembled WGS sequence"/>
</dbReference>
<dbReference type="KEGG" id="cmiu:B1H56_12905"/>
<reference evidence="2" key="1">
    <citation type="submission" date="2016-02" db="EMBL/GenBank/DDBJ databases">
        <authorList>
            <person name="Mitreva M."/>
            <person name="Pepin K.H."/>
            <person name="Mihindukulasuriya K.A."/>
            <person name="Fulton R."/>
            <person name="Fronick C."/>
            <person name="O'Laughlin M."/>
            <person name="Miner T."/>
            <person name="Herter B."/>
            <person name="Rosa B.A."/>
            <person name="Cordes M."/>
            <person name="Tomlinson C."/>
            <person name="Wollam A."/>
            <person name="Palsikar V.B."/>
            <person name="Mardis E.R."/>
            <person name="Wilson R.K."/>
        </authorList>
    </citation>
    <scope>NUCLEOTIDE SEQUENCE [LARGE SCALE GENOMIC DNA]</scope>
    <source>
        <strain evidence="2">DSM 22607</strain>
    </source>
</reference>
<comment type="caution">
    <text evidence="1">The sequence shown here is derived from an EMBL/GenBank/DDBJ whole genome shotgun (WGS) entry which is preliminary data.</text>
</comment>
<dbReference type="RefSeq" id="WP_066521180.1">
    <property type="nucleotide sequence ID" value="NZ_CABMOF010000004.1"/>
</dbReference>
<dbReference type="AlphaFoldDB" id="A0A136Q8L6"/>
<dbReference type="EMBL" id="LSZW01000015">
    <property type="protein sequence ID" value="KXK66959.1"/>
    <property type="molecule type" value="Genomic_DNA"/>
</dbReference>
<proteinExistence type="predicted"/>
<accession>A0A136Q8L6</accession>